<organism evidence="2 3">
    <name type="scientific">Fusarium oxysporum f. sp. lycopersici (strain 4287 / CBS 123668 / FGSC 9935 / NRRL 34936)</name>
    <name type="common">Fusarium vascular wilt of tomato</name>
    <dbReference type="NCBI Taxonomy" id="426428"/>
    <lineage>
        <taxon>Eukaryota</taxon>
        <taxon>Fungi</taxon>
        <taxon>Dikarya</taxon>
        <taxon>Ascomycota</taxon>
        <taxon>Pezizomycotina</taxon>
        <taxon>Sordariomycetes</taxon>
        <taxon>Hypocreomycetidae</taxon>
        <taxon>Hypocreales</taxon>
        <taxon>Nectriaceae</taxon>
        <taxon>Fusarium</taxon>
        <taxon>Fusarium oxysporum species complex</taxon>
    </lineage>
</organism>
<dbReference type="AlphaFoldDB" id="A0A0J9V496"/>
<sequence length="534" mass="60069">MESSPIAPTAGVQQSPYEFLESLSLCVHPEARLLICFDDNCKHAICPNGSHPTNHLRDKHNIPLSRRRGLSKAAALTHGSPEDKKLRSYDGFSCLHCNYHTINLTLIIQHYSQDLPNYPQHPRRSTRNADIETYCEYVYLQTWASGSSRAYWIVERDGRLVRPAVPVGSIRGLVSSDQDRTGDEQQDLFNSVKAREYQRNRRLVDDPGLAGDMQTAAAGSTTIYAEQRPWLERTRWETTYKNRDRSLLRCLIQTPYLQLYGRPDAPPYLLASAARIPGLSVNLTSPREDEVRIDKVLKVVDVVMDRCEETVHGTSCNLLCWLKSNHPHVPYSKPFTLVKHASSTTRYRLLLKKALAFCFRAYHMDAKQRKRLVGVRFNKKLDGFLNAIWHHEDLADSPLTALGAYPIEDAGQAQQQAEEMGEMRIEYEDMDIDGSVYEDLGKADDDSEEEEVDDSELSSTSDDDDGNDGGNAFRPIYDKNEEGDMADGPEQGVSLTTLAELVFGLSLALCTERLTDGQPSSTVLVFFSGISTKT</sequence>
<dbReference type="RefSeq" id="XP_018244369.1">
    <property type="nucleotide sequence ID" value="XM_018385710.1"/>
</dbReference>
<name>A0A0J9V496_FUSO4</name>
<protein>
    <submittedName>
        <fullName evidence="2">Uncharacterized protein</fullName>
    </submittedName>
</protein>
<accession>A0A0J9V496</accession>
<dbReference type="VEuPathDB" id="FungiDB:FOXG_07077"/>
<feature type="compositionally biased region" description="Acidic residues" evidence="1">
    <location>
        <begin position="445"/>
        <end position="467"/>
    </location>
</feature>
<reference evidence="2" key="1">
    <citation type="submission" date="2007-04" db="EMBL/GenBank/DDBJ databases">
        <authorList>
            <consortium name="The Broad Institute Genome Sequencing Platform"/>
            <person name="Birren B."/>
            <person name="Lander E."/>
            <person name="Galagan J."/>
            <person name="Nusbaum C."/>
            <person name="Devon K."/>
            <person name="Ma L.-J."/>
            <person name="Jaffe D."/>
            <person name="Butler J."/>
            <person name="Alvarez P."/>
            <person name="Gnerre S."/>
            <person name="Grabherr M."/>
            <person name="Kleber M."/>
            <person name="Mauceli E."/>
            <person name="Brockman W."/>
            <person name="MacCallum I.A."/>
            <person name="Young S."/>
            <person name="LaButti K."/>
            <person name="DeCaprio D."/>
            <person name="Crawford M."/>
            <person name="Koehrsen M."/>
            <person name="Engels R."/>
            <person name="Montgomery P."/>
            <person name="Pearson M."/>
            <person name="Howarth C."/>
            <person name="Larson L."/>
            <person name="White J."/>
            <person name="O'Leary S."/>
            <person name="Kodira C."/>
            <person name="Zeng Q."/>
            <person name="Yandava C."/>
            <person name="Alvarado L."/>
            <person name="Kistler C."/>
            <person name="Shim W.-B."/>
            <person name="Kang S."/>
            <person name="Woloshuk C."/>
        </authorList>
    </citation>
    <scope>NUCLEOTIDE SEQUENCE</scope>
    <source>
        <strain evidence="2">4287</strain>
    </source>
</reference>
<dbReference type="KEGG" id="fox:FOXG_07077"/>
<dbReference type="Proteomes" id="UP000009097">
    <property type="component" value="Unassembled WGS sequence"/>
</dbReference>
<evidence type="ECO:0000313" key="2">
    <source>
        <dbReference type="EMBL" id="KNB06324.1"/>
    </source>
</evidence>
<dbReference type="OrthoDB" id="5077519at2759"/>
<feature type="region of interest" description="Disordered" evidence="1">
    <location>
        <begin position="437"/>
        <end position="491"/>
    </location>
</feature>
<dbReference type="GeneID" id="28948832"/>
<evidence type="ECO:0000256" key="1">
    <source>
        <dbReference type="SAM" id="MobiDB-lite"/>
    </source>
</evidence>
<gene>
    <name evidence="2" type="ORF">FOXG_07077</name>
</gene>
<proteinExistence type="predicted"/>
<evidence type="ECO:0000313" key="3">
    <source>
        <dbReference type="Proteomes" id="UP000009097"/>
    </source>
</evidence>
<reference evidence="2" key="2">
    <citation type="journal article" date="2010" name="Nature">
        <title>Comparative genomics reveals mobile pathogenicity chromosomes in Fusarium.</title>
        <authorList>
            <person name="Ma L.J."/>
            <person name="van der Does H.C."/>
            <person name="Borkovich K.A."/>
            <person name="Coleman J.J."/>
            <person name="Daboussi M.J."/>
            <person name="Di Pietro A."/>
            <person name="Dufresne M."/>
            <person name="Freitag M."/>
            <person name="Grabherr M."/>
            <person name="Henrissat B."/>
            <person name="Houterman P.M."/>
            <person name="Kang S."/>
            <person name="Shim W.B."/>
            <person name="Woloshuk C."/>
            <person name="Xie X."/>
            <person name="Xu J.R."/>
            <person name="Antoniw J."/>
            <person name="Baker S.E."/>
            <person name="Bluhm B.H."/>
            <person name="Breakspear A."/>
            <person name="Brown D.W."/>
            <person name="Butchko R.A."/>
            <person name="Chapman S."/>
            <person name="Coulson R."/>
            <person name="Coutinho P.M."/>
            <person name="Danchin E.G."/>
            <person name="Diener A."/>
            <person name="Gale L.R."/>
            <person name="Gardiner D.M."/>
            <person name="Goff S."/>
            <person name="Hammond-Kosack K.E."/>
            <person name="Hilburn K."/>
            <person name="Hua-Van A."/>
            <person name="Jonkers W."/>
            <person name="Kazan K."/>
            <person name="Kodira C.D."/>
            <person name="Koehrsen M."/>
            <person name="Kumar L."/>
            <person name="Lee Y.H."/>
            <person name="Li L."/>
            <person name="Manners J.M."/>
            <person name="Miranda-Saavedra D."/>
            <person name="Mukherjee M."/>
            <person name="Park G."/>
            <person name="Park J."/>
            <person name="Park S.Y."/>
            <person name="Proctor R.H."/>
            <person name="Regev A."/>
            <person name="Ruiz-Roldan M.C."/>
            <person name="Sain D."/>
            <person name="Sakthikumar S."/>
            <person name="Sykes S."/>
            <person name="Schwartz D.C."/>
            <person name="Turgeon B.G."/>
            <person name="Wapinski I."/>
            <person name="Yoder O."/>
            <person name="Young S."/>
            <person name="Zeng Q."/>
            <person name="Zhou S."/>
            <person name="Galagan J."/>
            <person name="Cuomo C.A."/>
            <person name="Kistler H.C."/>
            <person name="Rep M."/>
        </authorList>
    </citation>
    <scope>NUCLEOTIDE SEQUENCE [LARGE SCALE GENOMIC DNA]</scope>
    <source>
        <strain evidence="2">4287</strain>
    </source>
</reference>
<dbReference type="EMBL" id="DS231704">
    <property type="protein sequence ID" value="KNB06324.1"/>
    <property type="molecule type" value="Genomic_DNA"/>
</dbReference>